<dbReference type="GO" id="GO:0038039">
    <property type="term" value="C:G protein-coupled receptor heterodimeric complex"/>
    <property type="evidence" value="ECO:0007669"/>
    <property type="project" value="TreeGrafter"/>
</dbReference>
<feature type="region of interest" description="Disordered" evidence="9">
    <location>
        <begin position="135"/>
        <end position="183"/>
    </location>
</feature>
<dbReference type="Gene3D" id="1.10.10.60">
    <property type="entry name" value="Homeodomain-like"/>
    <property type="match status" value="1"/>
</dbReference>
<feature type="compositionally biased region" description="Low complexity" evidence="9">
    <location>
        <begin position="824"/>
        <end position="843"/>
    </location>
</feature>
<feature type="transmembrane region" description="Helical" evidence="10">
    <location>
        <begin position="1747"/>
        <end position="1767"/>
    </location>
</feature>
<evidence type="ECO:0000313" key="13">
    <source>
        <dbReference type="Proteomes" id="UP001249851"/>
    </source>
</evidence>
<keyword evidence="7" id="KW-0325">Glycoprotein</keyword>
<dbReference type="PANTHER" id="PTHR10519">
    <property type="entry name" value="GABA-B RECEPTOR"/>
    <property type="match status" value="1"/>
</dbReference>
<keyword evidence="13" id="KW-1185">Reference proteome</keyword>
<feature type="region of interest" description="Disordered" evidence="9">
    <location>
        <begin position="678"/>
        <end position="725"/>
    </location>
</feature>
<feature type="region of interest" description="Disordered" evidence="9">
    <location>
        <begin position="233"/>
        <end position="262"/>
    </location>
</feature>
<evidence type="ECO:0000256" key="4">
    <source>
        <dbReference type="ARBA" id="ARBA00023040"/>
    </source>
</evidence>
<dbReference type="SUPFAM" id="SSF53822">
    <property type="entry name" value="Periplasmic binding protein-like I"/>
    <property type="match status" value="1"/>
</dbReference>
<feature type="compositionally biased region" description="Polar residues" evidence="9">
    <location>
        <begin position="744"/>
        <end position="763"/>
    </location>
</feature>
<keyword evidence="4" id="KW-0297">G-protein coupled receptor</keyword>
<feature type="region of interest" description="Disordered" evidence="9">
    <location>
        <begin position="824"/>
        <end position="844"/>
    </location>
</feature>
<dbReference type="Gene3D" id="3.40.50.2300">
    <property type="match status" value="3"/>
</dbReference>
<feature type="region of interest" description="Disordered" evidence="9">
    <location>
        <begin position="744"/>
        <end position="792"/>
    </location>
</feature>
<feature type="transmembrane region" description="Helical" evidence="10">
    <location>
        <begin position="1686"/>
        <end position="1707"/>
    </location>
</feature>
<feature type="domain" description="G-protein coupled receptors family 3 profile" evidence="11">
    <location>
        <begin position="1571"/>
        <end position="1854"/>
    </location>
</feature>
<dbReference type="SMART" id="SM00717">
    <property type="entry name" value="SANT"/>
    <property type="match status" value="1"/>
</dbReference>
<feature type="compositionally biased region" description="Basic and acidic residues" evidence="9">
    <location>
        <begin position="145"/>
        <end position="154"/>
    </location>
</feature>
<dbReference type="GO" id="GO:0007214">
    <property type="term" value="P:gamma-aminobutyric acid signaling pathway"/>
    <property type="evidence" value="ECO:0007669"/>
    <property type="project" value="TreeGrafter"/>
</dbReference>
<evidence type="ECO:0000256" key="10">
    <source>
        <dbReference type="SAM" id="Phobius"/>
    </source>
</evidence>
<dbReference type="InterPro" id="IPR001005">
    <property type="entry name" value="SANT/Myb"/>
</dbReference>
<evidence type="ECO:0000313" key="12">
    <source>
        <dbReference type="EMBL" id="KAK2568118.1"/>
    </source>
</evidence>
<feature type="transmembrane region" description="Helical" evidence="10">
    <location>
        <begin position="1810"/>
        <end position="1832"/>
    </location>
</feature>
<dbReference type="PRINTS" id="PR01177">
    <property type="entry name" value="GABAB1RECPTR"/>
</dbReference>
<evidence type="ECO:0000256" key="2">
    <source>
        <dbReference type="ARBA" id="ARBA00022692"/>
    </source>
</evidence>
<proteinExistence type="predicted"/>
<evidence type="ECO:0000256" key="1">
    <source>
        <dbReference type="ARBA" id="ARBA00004141"/>
    </source>
</evidence>
<dbReference type="PANTHER" id="PTHR10519:SF20">
    <property type="entry name" value="G-PROTEIN COUPLED RECEPTOR 156-RELATED"/>
    <property type="match status" value="1"/>
</dbReference>
<feature type="transmembrane region" description="Helical" evidence="10">
    <location>
        <begin position="1567"/>
        <end position="1592"/>
    </location>
</feature>
<keyword evidence="2 10" id="KW-0812">Transmembrane</keyword>
<dbReference type="Pfam" id="PF01094">
    <property type="entry name" value="ANF_receptor"/>
    <property type="match status" value="2"/>
</dbReference>
<dbReference type="CDD" id="cd15047">
    <property type="entry name" value="7tmC_GABA-B-like"/>
    <property type="match status" value="1"/>
</dbReference>
<evidence type="ECO:0000256" key="9">
    <source>
        <dbReference type="SAM" id="MobiDB-lite"/>
    </source>
</evidence>
<dbReference type="CDD" id="cd06366">
    <property type="entry name" value="PBP1_GABAb_receptor"/>
    <property type="match status" value="1"/>
</dbReference>
<dbReference type="InterPro" id="IPR001828">
    <property type="entry name" value="ANF_lig-bd_rcpt"/>
</dbReference>
<comment type="caution">
    <text evidence="12">The sequence shown here is derived from an EMBL/GenBank/DDBJ whole genome shotgun (WGS) entry which is preliminary data.</text>
</comment>
<feature type="compositionally biased region" description="Basic residues" evidence="9">
    <location>
        <begin position="765"/>
        <end position="778"/>
    </location>
</feature>
<feature type="compositionally biased region" description="Basic and acidic residues" evidence="9">
    <location>
        <begin position="161"/>
        <end position="172"/>
    </location>
</feature>
<evidence type="ECO:0000256" key="6">
    <source>
        <dbReference type="ARBA" id="ARBA00023170"/>
    </source>
</evidence>
<organism evidence="12 13">
    <name type="scientific">Acropora cervicornis</name>
    <name type="common">Staghorn coral</name>
    <dbReference type="NCBI Taxonomy" id="6130"/>
    <lineage>
        <taxon>Eukaryota</taxon>
        <taxon>Metazoa</taxon>
        <taxon>Cnidaria</taxon>
        <taxon>Anthozoa</taxon>
        <taxon>Hexacorallia</taxon>
        <taxon>Scleractinia</taxon>
        <taxon>Astrocoeniina</taxon>
        <taxon>Acroporidae</taxon>
        <taxon>Acropora</taxon>
    </lineage>
</organism>
<accession>A0AAD9QVH3</accession>
<keyword evidence="5 10" id="KW-0472">Membrane</keyword>
<sequence length="1909" mass="210160">MNHLYIRQTCGAVKDICISLEQLNSGLAKNNNASNSCCNERQLYLKRLNLMLLSRSKNNKSKLGQTHTLFRSPPVSLVQALIDRCGSQRGSLVIFRLFSTVMRLCLTLNITILSAKNYENALSELWNETTVRMTAGSLPPSKQENSSRDIRNGEDLTGEVVGKDPEVLHETRSQTQASKKRLHEDLAETTKNSSLSVIPEIATNAVGVATRSSTRPAKRIKLSVEASNKAGNQEISVVNDGVPSSSSPQTNRRKKQAKRQWESWGKAEKDTFFEALQEYGKDFDKICNFLATKHKKRGDPPAQIKNKDQVRHFYYRTLNKISKYLPADQQSESDNHKRMFIELKGLICYGELRKKTCGWNDKLGKKLEELLRHGTISIRNKGRNFKIRAPACRALKRLTSAGQSKEEIDSQSLPLPTKITLELVPHDHAAWAAVQRLSKNPRLRTSVSPKRPLSLIINFLTKKWKVLCMKTLQPLTMQILIPSNFFARPDVEEKQTGSSTCKTSSIGPYPLATTAKEDVPFIIIEDEISGNSNSVVQNHSQTAHIEAMEGCNTASETALADTVDLSPCGEIDEIVANLENSSPQCSIEPMDSCFVEPAKQDESALCSKNGHPTVWTLETCGNITFGEIFCRLGRPAKLELEYSWLDVKSHLAPSQTVVSLTKLLDAARLELTKGKEVNRNPKIASKTANSNSLSEKNTAHKNCAPDGAKDKGSSNDKAVPKPKGVVSKANKTLPFILPSVVSSAAKTSKETMVSDLSQLSQTRPKGPRMHKRQQRPPVHRTLLPRPVGSPSSVPPGAVAVSFIPQPGQTVGTILAAGVSTSTATSTTQSRASASSRSVTGVSSCTNLTPVASPSSSCSSQPGATGEGFTSVSSAALDVSLPEFTDSDLLDEVLDQFGESAKSLSGNVTTASNSVDSIIGLALGTALDSNGTSSSVAGINQNSNNSFLETLSGLKSSRLDLEPSTTLSTEVHIEELNSGVAGCGVSSSVTSQSLENILNPALVNGHTVVSTNSGVFLNNTTPICSVVDSQSQQGMLGKGGIPEGNLLLSSSTYSGLGSTFSPQWLNGESSNLSIGSLLDKLSTSPKKEDHATSFQNSPEERELKEPSEDLLNSHHLLDAETALHTIMDENSVDFVRRFQDLAKEMAAENNKEAGSSSANLTFASLSAETNRQSSDENSSDSLIFRSILLKTNMNGNPNKASAPGRALLAAAELALDHVNSSDILRDYELRMIVKDSKCDPAYTANMFMDLLAEKPDALMTFGAACSDVTEILAEIYRMLQGLLHCQIERNFPLSSARYHPNPRGIWREWLGQSILAGSILQQFLLSQEITKQHVDLKLKNLVRNDARIIVGTFYEALARQIFCQAYKSNLFGARFVWILIGTYTQQWWSVPDPSVECSKEEMQKAVAYTFIFNNQIFVNEENKEKQNKTLSRLTSNQFYHEYRERLQKLNIAIAPNITAYTYDALWTIAAALNKSMPALERLGLNLQSFNRNKSEMTELFGEVAFFSDGDRYDGMVEILQQHPDGFAVPVGYYDARVKQLRLVKQGNVWPGGRIPRDRTITVTEFVQIPLWLIVSTNILAFLGIALASFFLWFNFHYRAKRYIKLSSPNLNNVILLGGIMMYSTVFMYGLDGRLSPLSYNRVCRARFCLLSLGFTVGFGAMFSKTWRVHQIFTNITKVRKVVLDSDLFRMLGVLLFVDVVLLATWMIFHPPSRKIVVQTEGIHKMSNDHDFKTVLCHEECIGPHFTSWIIAFYTFHSLLLIFGLFLAFETRKVSISALNDSRFIGISVYNVVLLSAIGVPVSFLTNSHPTVSFLLVCTVILFCTTLTLGILFVPKVIKIYKNPDENPLRAGRTTQKLLDGKRLRQSVAVDNTMEDENLKAMGKASSIQQGKCQAENGGQIPEGNGQDSGV</sequence>
<dbReference type="Proteomes" id="UP001249851">
    <property type="component" value="Unassembled WGS sequence"/>
</dbReference>
<evidence type="ECO:0000259" key="11">
    <source>
        <dbReference type="PROSITE" id="PS50259"/>
    </source>
</evidence>
<feature type="compositionally biased region" description="Polar residues" evidence="9">
    <location>
        <begin position="686"/>
        <end position="696"/>
    </location>
</feature>
<dbReference type="InterPro" id="IPR002455">
    <property type="entry name" value="GPCR3_GABA-B"/>
</dbReference>
<comment type="subcellular location">
    <subcellularLocation>
        <location evidence="1">Membrane</location>
        <topology evidence="1">Multi-pass membrane protein</topology>
    </subcellularLocation>
</comment>
<evidence type="ECO:0000256" key="7">
    <source>
        <dbReference type="ARBA" id="ARBA00023180"/>
    </source>
</evidence>
<dbReference type="PROSITE" id="PS50259">
    <property type="entry name" value="G_PROTEIN_RECEP_F3_4"/>
    <property type="match status" value="1"/>
</dbReference>
<evidence type="ECO:0000256" key="5">
    <source>
        <dbReference type="ARBA" id="ARBA00023136"/>
    </source>
</evidence>
<protein>
    <submittedName>
        <fullName evidence="12">Gamma-aminobutyric acid type B receptor subunit 2</fullName>
    </submittedName>
</protein>
<feature type="compositionally biased region" description="Polar residues" evidence="9">
    <location>
        <begin position="233"/>
        <end position="250"/>
    </location>
</feature>
<feature type="compositionally biased region" description="Basic and acidic residues" evidence="9">
    <location>
        <begin position="1097"/>
        <end position="1107"/>
    </location>
</feature>
<feature type="transmembrane region" description="Helical" evidence="10">
    <location>
        <begin position="1648"/>
        <end position="1665"/>
    </location>
</feature>
<feature type="region of interest" description="Disordered" evidence="9">
    <location>
        <begin position="1879"/>
        <end position="1909"/>
    </location>
</feature>
<dbReference type="GO" id="GO:0004965">
    <property type="term" value="F:G protein-coupled GABA receptor activity"/>
    <property type="evidence" value="ECO:0007669"/>
    <property type="project" value="InterPro"/>
</dbReference>
<dbReference type="InterPro" id="IPR017978">
    <property type="entry name" value="GPCR_3_C"/>
</dbReference>
<feature type="region of interest" description="Disordered" evidence="9">
    <location>
        <begin position="1082"/>
        <end position="1107"/>
    </location>
</feature>
<dbReference type="PRINTS" id="PR01176">
    <property type="entry name" value="GABABRECEPTR"/>
</dbReference>
<reference evidence="12" key="2">
    <citation type="journal article" date="2023" name="Science">
        <title>Genomic signatures of disease resistance in endangered staghorn corals.</title>
        <authorList>
            <person name="Vollmer S.V."/>
            <person name="Selwyn J.D."/>
            <person name="Despard B.A."/>
            <person name="Roesel C.L."/>
        </authorList>
    </citation>
    <scope>NUCLEOTIDE SEQUENCE</scope>
    <source>
        <strain evidence="12">K2</strain>
    </source>
</reference>
<feature type="region of interest" description="Disordered" evidence="9">
    <location>
        <begin position="849"/>
        <end position="868"/>
    </location>
</feature>
<gene>
    <name evidence="12" type="ORF">P5673_008057</name>
</gene>
<keyword evidence="3 10" id="KW-1133">Transmembrane helix</keyword>
<feature type="transmembrane region" description="Helical" evidence="10">
    <location>
        <begin position="1612"/>
        <end position="1628"/>
    </location>
</feature>
<reference evidence="12" key="1">
    <citation type="journal article" date="2023" name="G3 (Bethesda)">
        <title>Whole genome assembly and annotation of the endangered Caribbean coral Acropora cervicornis.</title>
        <authorList>
            <person name="Selwyn J.D."/>
            <person name="Vollmer S.V."/>
        </authorList>
    </citation>
    <scope>NUCLEOTIDE SEQUENCE</scope>
    <source>
        <strain evidence="12">K2</strain>
    </source>
</reference>
<dbReference type="InterPro" id="IPR028082">
    <property type="entry name" value="Peripla_BP_I"/>
</dbReference>
<dbReference type="EMBL" id="JARQWQ010000013">
    <property type="protein sequence ID" value="KAK2568118.1"/>
    <property type="molecule type" value="Genomic_DNA"/>
</dbReference>
<name>A0AAD9QVH3_ACRCE</name>
<evidence type="ECO:0000256" key="8">
    <source>
        <dbReference type="ARBA" id="ARBA00023224"/>
    </source>
</evidence>
<feature type="transmembrane region" description="Helical" evidence="10">
    <location>
        <begin position="1787"/>
        <end position="1804"/>
    </location>
</feature>
<keyword evidence="6 12" id="KW-0675">Receptor</keyword>
<dbReference type="Pfam" id="PF00003">
    <property type="entry name" value="7tm_3"/>
    <property type="match status" value="1"/>
</dbReference>
<evidence type="ECO:0000256" key="3">
    <source>
        <dbReference type="ARBA" id="ARBA00022989"/>
    </source>
</evidence>
<keyword evidence="8" id="KW-0807">Transducer</keyword>
<dbReference type="CDD" id="cd00167">
    <property type="entry name" value="SANT"/>
    <property type="match status" value="1"/>
</dbReference>